<name>A0AAD1YN40_9LAMI</name>
<protein>
    <submittedName>
        <fullName evidence="2">Uncharacterized protein</fullName>
    </submittedName>
</protein>
<dbReference type="AlphaFoldDB" id="A0AAD1YN40"/>
<feature type="region of interest" description="Disordered" evidence="1">
    <location>
        <begin position="1"/>
        <end position="85"/>
    </location>
</feature>
<organism evidence="2 3">
    <name type="scientific">Fraxinus pennsylvanica</name>
    <dbReference type="NCBI Taxonomy" id="56036"/>
    <lineage>
        <taxon>Eukaryota</taxon>
        <taxon>Viridiplantae</taxon>
        <taxon>Streptophyta</taxon>
        <taxon>Embryophyta</taxon>
        <taxon>Tracheophyta</taxon>
        <taxon>Spermatophyta</taxon>
        <taxon>Magnoliopsida</taxon>
        <taxon>eudicotyledons</taxon>
        <taxon>Gunneridae</taxon>
        <taxon>Pentapetalae</taxon>
        <taxon>asterids</taxon>
        <taxon>lamiids</taxon>
        <taxon>Lamiales</taxon>
        <taxon>Oleaceae</taxon>
        <taxon>Oleeae</taxon>
        <taxon>Fraxinus</taxon>
    </lineage>
</organism>
<evidence type="ECO:0000313" key="2">
    <source>
        <dbReference type="EMBL" id="CAI9753183.1"/>
    </source>
</evidence>
<sequence length="187" mass="20695">MDSSNARAAMSKAVKEDSDGVEIDSTGGTEDRLSEATIDADTLENGIDEAAMDTGSNLLSEENEKEEDQPSHTKTGAEVTKGTRKLQIQGKWRGVDPVLFHRDDTDRIMEFYGIKDSFPFKGVSSTPFEGGLGKKDSFSRQLTRALLFGNTPPDQVRRHYKRKRLKKGFSQLVGSDSHIPRINLESS</sequence>
<proteinExistence type="predicted"/>
<reference evidence="2" key="1">
    <citation type="submission" date="2023-05" db="EMBL/GenBank/DDBJ databases">
        <authorList>
            <person name="Huff M."/>
        </authorList>
    </citation>
    <scope>NUCLEOTIDE SEQUENCE</scope>
</reference>
<accession>A0AAD1YN40</accession>
<evidence type="ECO:0000313" key="3">
    <source>
        <dbReference type="Proteomes" id="UP000834106"/>
    </source>
</evidence>
<keyword evidence="3" id="KW-1185">Reference proteome</keyword>
<dbReference type="Proteomes" id="UP000834106">
    <property type="component" value="Chromosome 1"/>
</dbReference>
<evidence type="ECO:0000256" key="1">
    <source>
        <dbReference type="SAM" id="MobiDB-lite"/>
    </source>
</evidence>
<gene>
    <name evidence="2" type="ORF">FPE_LOCUS614</name>
</gene>
<dbReference type="EMBL" id="OU503036">
    <property type="protein sequence ID" value="CAI9753183.1"/>
    <property type="molecule type" value="Genomic_DNA"/>
</dbReference>